<proteinExistence type="predicted"/>
<dbReference type="STRING" id="5627.A0A1C7MKC6"/>
<reference evidence="1 2" key="1">
    <citation type="submission" date="2016-03" db="EMBL/GenBank/DDBJ databases">
        <title>Whole genome sequencing of Grifola frondosa 9006-11.</title>
        <authorList>
            <person name="Min B."/>
            <person name="Park H."/>
            <person name="Kim J.-G."/>
            <person name="Cho H."/>
            <person name="Oh Y.-L."/>
            <person name="Kong W.-S."/>
            <person name="Choi I.-G."/>
        </authorList>
    </citation>
    <scope>NUCLEOTIDE SEQUENCE [LARGE SCALE GENOMIC DNA]</scope>
    <source>
        <strain evidence="1 2">9006-11</strain>
    </source>
</reference>
<dbReference type="InterPro" id="IPR032675">
    <property type="entry name" value="LRR_dom_sf"/>
</dbReference>
<comment type="caution">
    <text evidence="1">The sequence shown here is derived from an EMBL/GenBank/DDBJ whole genome shotgun (WGS) entry which is preliminary data.</text>
</comment>
<name>A0A1C7MKC6_GRIFR</name>
<dbReference type="EMBL" id="LUGG01000002">
    <property type="protein sequence ID" value="OBZ77322.1"/>
    <property type="molecule type" value="Genomic_DNA"/>
</dbReference>
<dbReference type="Proteomes" id="UP000092993">
    <property type="component" value="Unassembled WGS sequence"/>
</dbReference>
<sequence length="531" mass="57928">MPRTRRRSICNGTLTSPISRLPVELLSYVLILAAHSGDARCGDEDGDPHGRDISPCMACVPTLPDTIAAVSRHWRRVALSTPELWSRICITVGDVMDGEPERTFRTISRYLSRSGRFPLDILIDARDPEWDFSEYDSSSAGCTPFGDGEEDDYYIHPFSNADMRDIMNITLRSSTASAQRLCSATAPGARSAPLLESLVLMRCNEFASYSHEFSPSELRDPTFLPFGSLLGGPMPVLPRLKNLVFSGVHTLWSALPLLLPDSTSCSTGLRHLELSYHADEVRPSAAEFRAILERCRTLQELTIRISGPPGEERTERVSCETEEDPVALPHLTSLCVGYDDTAAAVRLLRSLSTPHLKSLTLQDVSHPAAEEEQDAGALLELCVARPGSLCCPTLFPHLETMALYGVKARPEALEAFVAGTAHLKMLKLAHMALPTPTTSKPLAPVPMAVTLACPLFESRAIHAYSELLGEIGWKWSGGVDVGLERGGDRFMDIVTHEQPMVGAGAGDCQMLCSIGIGRQEAYDFSVHGEIS</sequence>
<dbReference type="Gene3D" id="3.80.10.10">
    <property type="entry name" value="Ribonuclease Inhibitor"/>
    <property type="match status" value="1"/>
</dbReference>
<dbReference type="SUPFAM" id="SSF81383">
    <property type="entry name" value="F-box domain"/>
    <property type="match status" value="1"/>
</dbReference>
<dbReference type="InterPro" id="IPR036047">
    <property type="entry name" value="F-box-like_dom_sf"/>
</dbReference>
<dbReference type="OrthoDB" id="2750047at2759"/>
<accession>A0A1C7MKC6</accession>
<gene>
    <name evidence="1" type="ORF">A0H81_01661</name>
</gene>
<dbReference type="AlphaFoldDB" id="A0A1C7MKC6"/>
<dbReference type="SUPFAM" id="SSF52047">
    <property type="entry name" value="RNI-like"/>
    <property type="match status" value="1"/>
</dbReference>
<organism evidence="1 2">
    <name type="scientific">Grifola frondosa</name>
    <name type="common">Maitake</name>
    <name type="synonym">Polyporus frondosus</name>
    <dbReference type="NCBI Taxonomy" id="5627"/>
    <lineage>
        <taxon>Eukaryota</taxon>
        <taxon>Fungi</taxon>
        <taxon>Dikarya</taxon>
        <taxon>Basidiomycota</taxon>
        <taxon>Agaricomycotina</taxon>
        <taxon>Agaricomycetes</taxon>
        <taxon>Polyporales</taxon>
        <taxon>Grifolaceae</taxon>
        <taxon>Grifola</taxon>
    </lineage>
</organism>
<keyword evidence="2" id="KW-1185">Reference proteome</keyword>
<evidence type="ECO:0000313" key="1">
    <source>
        <dbReference type="EMBL" id="OBZ77322.1"/>
    </source>
</evidence>
<evidence type="ECO:0000313" key="2">
    <source>
        <dbReference type="Proteomes" id="UP000092993"/>
    </source>
</evidence>
<dbReference type="OMA" id="LMRCNEF"/>
<protein>
    <submittedName>
        <fullName evidence="1">Uncharacterized protein</fullName>
    </submittedName>
</protein>